<evidence type="ECO:0000256" key="7">
    <source>
        <dbReference type="ARBA" id="ARBA00022691"/>
    </source>
</evidence>
<dbReference type="SFLD" id="SFLDG01067">
    <property type="entry name" value="SPASM/twitch_domain_containing"/>
    <property type="match status" value="1"/>
</dbReference>
<sequence>MIPQRGAAEALFHKHPCFDPDAHFRYGRLHLPVSPSCNIQCRYCSNGSNKCAGPDALVAPEQAVELVARALELCPQLTVVGVSGPGDPLATGDALEALERVHREFPALIKCLSTNGLMLVDRAERIAAAGVKTVAVTVNALRYDLLKQICSYVLLNGKYYTGDYAARLLISAQLAGIRKLIGFGIAVKINTVLIPGVNDRHIGEIAKVMAQLGAALINIVPLYPGHYPSAFQVPSPLQLHEARQAAQAYLPVSQFCRLCQADACGIPGTGPDQAELLYQSDENLSTHG</sequence>
<dbReference type="InterPro" id="IPR007197">
    <property type="entry name" value="rSAM"/>
</dbReference>
<feature type="domain" description="Radical SAM core" evidence="15">
    <location>
        <begin position="23"/>
        <end position="260"/>
    </location>
</feature>
<evidence type="ECO:0000256" key="10">
    <source>
        <dbReference type="ARBA" id="ARBA00023014"/>
    </source>
</evidence>
<evidence type="ECO:0000256" key="3">
    <source>
        <dbReference type="ARBA" id="ARBA00005155"/>
    </source>
</evidence>
<dbReference type="GO" id="GO:0016829">
    <property type="term" value="F:lyase activity"/>
    <property type="evidence" value="ECO:0007669"/>
    <property type="project" value="UniProtKB-KW"/>
</dbReference>
<keyword evidence="12" id="KW-0456">Lyase</keyword>
<dbReference type="InterPro" id="IPR058240">
    <property type="entry name" value="rSAM_sf"/>
</dbReference>
<dbReference type="GO" id="GO:0051539">
    <property type="term" value="F:4 iron, 4 sulfur cluster binding"/>
    <property type="evidence" value="ECO:0007669"/>
    <property type="project" value="UniProtKB-KW"/>
</dbReference>
<dbReference type="AlphaFoldDB" id="A0A4R1QRD1"/>
<dbReference type="GO" id="GO:0032324">
    <property type="term" value="P:molybdopterin cofactor biosynthetic process"/>
    <property type="evidence" value="ECO:0007669"/>
    <property type="project" value="UniProtKB-ARBA"/>
</dbReference>
<dbReference type="UniPathway" id="UPA00782"/>
<keyword evidence="7" id="KW-0949">S-adenosyl-L-methionine</keyword>
<dbReference type="SUPFAM" id="SSF102114">
    <property type="entry name" value="Radical SAM enzymes"/>
    <property type="match status" value="1"/>
</dbReference>
<evidence type="ECO:0000313" key="17">
    <source>
        <dbReference type="Proteomes" id="UP000295008"/>
    </source>
</evidence>
<evidence type="ECO:0000256" key="9">
    <source>
        <dbReference type="ARBA" id="ARBA00023004"/>
    </source>
</evidence>
<dbReference type="Gene3D" id="3.20.20.70">
    <property type="entry name" value="Aldolase class I"/>
    <property type="match status" value="1"/>
</dbReference>
<dbReference type="Pfam" id="PF04055">
    <property type="entry name" value="Radical_SAM"/>
    <property type="match status" value="1"/>
</dbReference>
<keyword evidence="17" id="KW-1185">Reference proteome</keyword>
<evidence type="ECO:0000256" key="8">
    <source>
        <dbReference type="ARBA" id="ARBA00022723"/>
    </source>
</evidence>
<evidence type="ECO:0000256" key="12">
    <source>
        <dbReference type="ARBA" id="ARBA00023239"/>
    </source>
</evidence>
<evidence type="ECO:0000256" key="5">
    <source>
        <dbReference type="ARBA" id="ARBA00021702"/>
    </source>
</evidence>
<evidence type="ECO:0000256" key="2">
    <source>
        <dbReference type="ARBA" id="ARBA00003522"/>
    </source>
</evidence>
<dbReference type="EMBL" id="SLUN01000055">
    <property type="protein sequence ID" value="TCL55571.1"/>
    <property type="molecule type" value="Genomic_DNA"/>
</dbReference>
<dbReference type="PANTHER" id="PTHR43787:SF13">
    <property type="entry name" value="FEMO COFACTOR BIOSYNTHESIS PROTEIN NIFB"/>
    <property type="match status" value="1"/>
</dbReference>
<keyword evidence="6" id="KW-0004">4Fe-4S</keyword>
<comment type="similarity">
    <text evidence="4">Belongs to the radical SAM superfamily. NifB family.</text>
</comment>
<dbReference type="InterPro" id="IPR000385">
    <property type="entry name" value="MoaA_NifB_PqqE_Fe-S-bd_CS"/>
</dbReference>
<evidence type="ECO:0000259" key="15">
    <source>
        <dbReference type="PROSITE" id="PS51918"/>
    </source>
</evidence>
<comment type="cofactor">
    <cofactor evidence="1">
        <name>[4Fe-4S] cluster</name>
        <dbReference type="ChEBI" id="CHEBI:49883"/>
    </cofactor>
</comment>
<name>A0A4R1QRD1_HYDET</name>
<comment type="pathway">
    <text evidence="3">Cofactor biosynthesis; Fe-Mo cofactor biosynthesis.</text>
</comment>
<evidence type="ECO:0000256" key="13">
    <source>
        <dbReference type="ARBA" id="ARBA00030926"/>
    </source>
</evidence>
<comment type="caution">
    <text evidence="16">The sequence shown here is derived from an EMBL/GenBank/DDBJ whole genome shotgun (WGS) entry which is preliminary data.</text>
</comment>
<evidence type="ECO:0000256" key="4">
    <source>
        <dbReference type="ARBA" id="ARBA00006804"/>
    </source>
</evidence>
<keyword evidence="10" id="KW-0411">Iron-sulfur</keyword>
<evidence type="ECO:0000256" key="14">
    <source>
        <dbReference type="ARBA" id="ARBA00032102"/>
    </source>
</evidence>
<dbReference type="RefSeq" id="WP_243663115.1">
    <property type="nucleotide sequence ID" value="NZ_SLUN01000055.1"/>
</dbReference>
<keyword evidence="9" id="KW-0408">Iron</keyword>
<accession>A0A4R1QRD1</accession>
<keyword evidence="8" id="KW-0479">Metal-binding</keyword>
<evidence type="ECO:0000313" key="16">
    <source>
        <dbReference type="EMBL" id="TCL55571.1"/>
    </source>
</evidence>
<reference evidence="16 17" key="1">
    <citation type="submission" date="2019-03" db="EMBL/GenBank/DDBJ databases">
        <title>Genomic Encyclopedia of Type Strains, Phase IV (KMG-IV): sequencing the most valuable type-strain genomes for metagenomic binning, comparative biology and taxonomic classification.</title>
        <authorList>
            <person name="Goeker M."/>
        </authorList>
    </citation>
    <scope>NUCLEOTIDE SEQUENCE [LARGE SCALE GENOMIC DNA]</scope>
    <source>
        <strain evidence="16 17">LX-B</strain>
    </source>
</reference>
<dbReference type="GO" id="GO:0046872">
    <property type="term" value="F:metal ion binding"/>
    <property type="evidence" value="ECO:0007669"/>
    <property type="project" value="UniProtKB-KW"/>
</dbReference>
<gene>
    <name evidence="16" type="ORF">EDC14_10552</name>
</gene>
<dbReference type="PROSITE" id="PS51918">
    <property type="entry name" value="RADICAL_SAM"/>
    <property type="match status" value="1"/>
</dbReference>
<keyword evidence="11" id="KW-0535">Nitrogen fixation</keyword>
<dbReference type="PROSITE" id="PS01305">
    <property type="entry name" value="MOAA_NIFB_PQQE"/>
    <property type="match status" value="1"/>
</dbReference>
<dbReference type="SMART" id="SM00729">
    <property type="entry name" value="Elp3"/>
    <property type="match status" value="1"/>
</dbReference>
<evidence type="ECO:0000256" key="6">
    <source>
        <dbReference type="ARBA" id="ARBA00022485"/>
    </source>
</evidence>
<evidence type="ECO:0000256" key="1">
    <source>
        <dbReference type="ARBA" id="ARBA00001966"/>
    </source>
</evidence>
<organism evidence="16 17">
    <name type="scientific">Hydrogenispora ethanolica</name>
    <dbReference type="NCBI Taxonomy" id="1082276"/>
    <lineage>
        <taxon>Bacteria</taxon>
        <taxon>Bacillati</taxon>
        <taxon>Bacillota</taxon>
        <taxon>Hydrogenispora</taxon>
    </lineage>
</organism>
<dbReference type="PANTHER" id="PTHR43787">
    <property type="entry name" value="FEMO COFACTOR BIOSYNTHESIS PROTEIN NIFB-RELATED"/>
    <property type="match status" value="1"/>
</dbReference>
<dbReference type="CDD" id="cd01335">
    <property type="entry name" value="Radical_SAM"/>
    <property type="match status" value="1"/>
</dbReference>
<comment type="function">
    <text evidence="2">Involved in the biosynthesis of the iron-molybdenum cofactor (FeMo-co or M-cluster) found in the dinitrogenase enzyme of the nitrogenase complex in nitrogen-fixing microorganisms. NifB catalyzes the crucial step of radical SAM-dependent carbide insertion that occurs concomitant with the insertion of a 9th sulfur and the rearrangement/coupling of two [4Fe-4S] clusters into a [8Fe-9S-C] cluster, the precursor to the M-cluster.</text>
</comment>
<dbReference type="InterPro" id="IPR013785">
    <property type="entry name" value="Aldolase_TIM"/>
</dbReference>
<evidence type="ECO:0000256" key="11">
    <source>
        <dbReference type="ARBA" id="ARBA00023231"/>
    </source>
</evidence>
<dbReference type="InterPro" id="IPR006638">
    <property type="entry name" value="Elp3/MiaA/NifB-like_rSAM"/>
</dbReference>
<dbReference type="SFLD" id="SFLDS00029">
    <property type="entry name" value="Radical_SAM"/>
    <property type="match status" value="1"/>
</dbReference>
<proteinExistence type="inferred from homology"/>
<dbReference type="Proteomes" id="UP000295008">
    <property type="component" value="Unassembled WGS sequence"/>
</dbReference>
<protein>
    <recommendedName>
        <fullName evidence="5">FeMo cofactor biosynthesis protein NifB</fullName>
    </recommendedName>
    <alternativeName>
        <fullName evidence="14">Nitrogenase cofactor maturase NifB</fullName>
    </alternativeName>
    <alternativeName>
        <fullName evidence="13">Radical SAM assemblase NifB</fullName>
    </alternativeName>
</protein>